<organism evidence="3 4">
    <name type="scientific">Anaeromonas frigoriresistens</name>
    <dbReference type="NCBI Taxonomy" id="2683708"/>
    <lineage>
        <taxon>Bacteria</taxon>
        <taxon>Bacillati</taxon>
        <taxon>Bacillota</taxon>
        <taxon>Tissierellia</taxon>
        <taxon>Tissierellales</taxon>
        <taxon>Thermohalobacteraceae</taxon>
        <taxon>Anaeromonas</taxon>
    </lineage>
</organism>
<dbReference type="PANTHER" id="PTHR13633:SF3">
    <property type="entry name" value="MITOCHONDRIAL TRANSCRIPTION RESCUE FACTOR 1"/>
    <property type="match status" value="1"/>
</dbReference>
<dbReference type="Gene3D" id="3.30.70.330">
    <property type="match status" value="1"/>
</dbReference>
<dbReference type="SUPFAM" id="SSF55174">
    <property type="entry name" value="Alpha-L RNA-binding motif"/>
    <property type="match status" value="1"/>
</dbReference>
<evidence type="ECO:0000313" key="3">
    <source>
        <dbReference type="EMBL" id="MBS4539717.1"/>
    </source>
</evidence>
<evidence type="ECO:0000256" key="1">
    <source>
        <dbReference type="PROSITE-ProRule" id="PRU00182"/>
    </source>
</evidence>
<dbReference type="GO" id="GO:0003723">
    <property type="term" value="F:RNA binding"/>
    <property type="evidence" value="ECO:0007669"/>
    <property type="project" value="UniProtKB-KW"/>
</dbReference>
<evidence type="ECO:0000313" key="4">
    <source>
        <dbReference type="Proteomes" id="UP000724672"/>
    </source>
</evidence>
<evidence type="ECO:0000259" key="2">
    <source>
        <dbReference type="SMART" id="SM00363"/>
    </source>
</evidence>
<sequence>MIGDKKKYLEHIQDEDQIITLRKILDNIEKVIRNHSIVSSDFLDPYQRELSYSILNRFNDISYHEEGGYDNAERKVIVMYPDYLKYSDLESTISAIEVQAKYKHANLGHKDFLGALMGLGVKREKIGDINVSDESTQIIISSELSDYIIFNLDTVGKESVDSKEISLQKIDNVEEEYNKIITTVSSLRLDTIISAAFNISRSDSSNIIKSDKAKVNFKPIDNISYLVNEGDLISVRKKGRVKLKDILGESKKGRLRIQIYKYI</sequence>
<dbReference type="SMART" id="SM00363">
    <property type="entry name" value="S4"/>
    <property type="match status" value="1"/>
</dbReference>
<dbReference type="Proteomes" id="UP000724672">
    <property type="component" value="Unassembled WGS sequence"/>
</dbReference>
<dbReference type="Pfam" id="PF01479">
    <property type="entry name" value="S4"/>
    <property type="match status" value="1"/>
</dbReference>
<accession>A0A942V4F9</accession>
<dbReference type="Gene3D" id="3.30.1370.160">
    <property type="match status" value="1"/>
</dbReference>
<dbReference type="RefSeq" id="WP_203367635.1">
    <property type="nucleotide sequence ID" value="NZ_WSFT01000053.1"/>
</dbReference>
<dbReference type="InterPro" id="IPR040591">
    <property type="entry name" value="RqcP2_RBD"/>
</dbReference>
<keyword evidence="4" id="KW-1185">Reference proteome</keyword>
<dbReference type="Pfam" id="PF17774">
    <property type="entry name" value="YlmH_RBD"/>
    <property type="match status" value="1"/>
</dbReference>
<gene>
    <name evidence="3" type="ORF">GOQ27_14685</name>
</gene>
<feature type="domain" description="RNA-binding S4" evidence="2">
    <location>
        <begin position="187"/>
        <end position="247"/>
    </location>
</feature>
<dbReference type="InterPro" id="IPR012677">
    <property type="entry name" value="Nucleotide-bd_a/b_plait_sf"/>
</dbReference>
<name>A0A942V4F9_9FIRM</name>
<dbReference type="Gene3D" id="3.10.290.10">
    <property type="entry name" value="RNA-binding S4 domain"/>
    <property type="match status" value="1"/>
</dbReference>
<dbReference type="EMBL" id="WSFT01000053">
    <property type="protein sequence ID" value="MBS4539717.1"/>
    <property type="molecule type" value="Genomic_DNA"/>
</dbReference>
<proteinExistence type="predicted"/>
<comment type="caution">
    <text evidence="3">The sequence shown here is derived from an EMBL/GenBank/DDBJ whole genome shotgun (WGS) entry which is preliminary data.</text>
</comment>
<keyword evidence="1" id="KW-0694">RNA-binding</keyword>
<dbReference type="InterPro" id="IPR002942">
    <property type="entry name" value="S4_RNA-bd"/>
</dbReference>
<dbReference type="InterPro" id="IPR036986">
    <property type="entry name" value="S4_RNA-bd_sf"/>
</dbReference>
<dbReference type="PANTHER" id="PTHR13633">
    <property type="entry name" value="MITOCHONDRIAL TRANSCRIPTION RESCUE FACTOR 1"/>
    <property type="match status" value="1"/>
</dbReference>
<dbReference type="PROSITE" id="PS50889">
    <property type="entry name" value="S4"/>
    <property type="match status" value="1"/>
</dbReference>
<reference evidence="3" key="1">
    <citation type="submission" date="2019-12" db="EMBL/GenBank/DDBJ databases">
        <title>Clostridiaceae gen. nov. sp. nov., isolated from sediment in Xinjiang, China.</title>
        <authorList>
            <person name="Zhang R."/>
        </authorList>
    </citation>
    <scope>NUCLEOTIDE SEQUENCE</scope>
    <source>
        <strain evidence="3">D2Q-11</strain>
    </source>
</reference>
<dbReference type="CDD" id="cd00165">
    <property type="entry name" value="S4"/>
    <property type="match status" value="1"/>
</dbReference>
<dbReference type="AlphaFoldDB" id="A0A942V4F9"/>
<protein>
    <submittedName>
        <fullName evidence="3">RNA-binding protein</fullName>
    </submittedName>
</protein>